<dbReference type="EMBL" id="CP070496">
    <property type="protein sequence ID" value="QSB04793.1"/>
    <property type="molecule type" value="Genomic_DNA"/>
</dbReference>
<feature type="transmembrane region" description="Helical" evidence="7">
    <location>
        <begin position="289"/>
        <end position="310"/>
    </location>
</feature>
<dbReference type="PANTHER" id="PTHR30572:SF4">
    <property type="entry name" value="ABC TRANSPORTER PERMEASE YTRF"/>
    <property type="match status" value="1"/>
</dbReference>
<feature type="transmembrane region" description="Helical" evidence="7">
    <location>
        <begin position="330"/>
        <end position="355"/>
    </location>
</feature>
<sequence length="451" mass="46185">MSVIARGARNALRNKARTGAVVLVLAVAIGLTLSMLVAGEAVRGKLDTLRADMDATVSIWPGFEPGTQFEDIPRLTEEELDKVSGNPLIADATATVSALLQPRQDPDFEDEFQIGSPLGAGAEPAQTDLEPGFDGEALDLPEGFSFPISVTGTTGDRDATGARYRLTEGQLPTGDREAVISEQIAKANDLGIGDTFSANDEDFTIVGIAASAGEFDAVGVVMTVPAVQEISENDGYDAIVADVRDVDDIEAAVDSIVADLGAAFDVRSDSQSLLAVSAGLTTVADITTIGFWVALTAAALVVFFTLAMTVRERRKEIGVIKAIGGTNRGVITQFATEAVVLVFLAAILGLGVAAVSSGFTADALVATNVSDTGEDEAIAHSTVVQGSSDGISQIGDAPSATSDLVGSITASVGLDTLGVGALVALGIALLGSAAPAWLIARVRPAEVLKGE</sequence>
<evidence type="ECO:0000256" key="2">
    <source>
        <dbReference type="ARBA" id="ARBA00022475"/>
    </source>
</evidence>
<keyword evidence="2" id="KW-1003">Cell membrane</keyword>
<accession>A0A895XMM8</accession>
<dbReference type="KEGG" id="nav:JQS30_13625"/>
<evidence type="ECO:0000256" key="6">
    <source>
        <dbReference type="ARBA" id="ARBA00038076"/>
    </source>
</evidence>
<evidence type="ECO:0000256" key="3">
    <source>
        <dbReference type="ARBA" id="ARBA00022692"/>
    </source>
</evidence>
<keyword evidence="11" id="KW-1185">Reference proteome</keyword>
<dbReference type="PANTHER" id="PTHR30572">
    <property type="entry name" value="MEMBRANE COMPONENT OF TRANSPORTER-RELATED"/>
    <property type="match status" value="1"/>
</dbReference>
<dbReference type="AlphaFoldDB" id="A0A895XMM8"/>
<dbReference type="InterPro" id="IPR003838">
    <property type="entry name" value="ABC3_permease_C"/>
</dbReference>
<evidence type="ECO:0000256" key="7">
    <source>
        <dbReference type="SAM" id="Phobius"/>
    </source>
</evidence>
<feature type="transmembrane region" description="Helical" evidence="7">
    <location>
        <begin position="417"/>
        <end position="440"/>
    </location>
</feature>
<dbReference type="RefSeq" id="WP_213170792.1">
    <property type="nucleotide sequence ID" value="NZ_CP070496.1"/>
</dbReference>
<proteinExistence type="inferred from homology"/>
<dbReference type="InterPro" id="IPR050250">
    <property type="entry name" value="Macrolide_Exporter_MacB"/>
</dbReference>
<protein>
    <submittedName>
        <fullName evidence="10">ABC transporter permease</fullName>
    </submittedName>
</protein>
<feature type="domain" description="ABC3 transporter permease C-terminal" evidence="8">
    <location>
        <begin position="291"/>
        <end position="442"/>
    </location>
</feature>
<comment type="similarity">
    <text evidence="6">Belongs to the ABC-4 integral membrane protein family.</text>
</comment>
<evidence type="ECO:0000259" key="9">
    <source>
        <dbReference type="Pfam" id="PF12704"/>
    </source>
</evidence>
<dbReference type="InterPro" id="IPR025857">
    <property type="entry name" value="MacB_PCD"/>
</dbReference>
<dbReference type="Proteomes" id="UP000662939">
    <property type="component" value="Chromosome"/>
</dbReference>
<feature type="domain" description="MacB-like periplasmic core" evidence="9">
    <location>
        <begin position="20"/>
        <end position="257"/>
    </location>
</feature>
<keyword evidence="5 7" id="KW-0472">Membrane</keyword>
<evidence type="ECO:0000256" key="5">
    <source>
        <dbReference type="ARBA" id="ARBA00023136"/>
    </source>
</evidence>
<dbReference type="Pfam" id="PF02687">
    <property type="entry name" value="FtsX"/>
    <property type="match status" value="1"/>
</dbReference>
<reference evidence="10" key="1">
    <citation type="submission" date="2021-02" db="EMBL/GenBank/DDBJ databases">
        <title>Natronoglycomyces albus gen. nov., sp. nov, a haloalkaliphilic actinobacterium from a soda solonchak soil.</title>
        <authorList>
            <person name="Sorokin D.Y."/>
            <person name="Khijniak T.V."/>
            <person name="Zakharycheva A.P."/>
            <person name="Boueva O.V."/>
            <person name="Ariskina E.V."/>
            <person name="Hahnke R.L."/>
            <person name="Bunk B."/>
            <person name="Sproer C."/>
            <person name="Schumann P."/>
            <person name="Evtushenko L.I."/>
            <person name="Kublanov I.V."/>
        </authorList>
    </citation>
    <scope>NUCLEOTIDE SEQUENCE</scope>
    <source>
        <strain evidence="10">DSM 106290</strain>
    </source>
</reference>
<comment type="subcellular location">
    <subcellularLocation>
        <location evidence="1">Cell membrane</location>
        <topology evidence="1">Multi-pass membrane protein</topology>
    </subcellularLocation>
</comment>
<evidence type="ECO:0000256" key="1">
    <source>
        <dbReference type="ARBA" id="ARBA00004651"/>
    </source>
</evidence>
<keyword evidence="4 7" id="KW-1133">Transmembrane helix</keyword>
<organism evidence="10 11">
    <name type="scientific">Natronoglycomyces albus</name>
    <dbReference type="NCBI Taxonomy" id="2811108"/>
    <lineage>
        <taxon>Bacteria</taxon>
        <taxon>Bacillati</taxon>
        <taxon>Actinomycetota</taxon>
        <taxon>Actinomycetes</taxon>
        <taxon>Glycomycetales</taxon>
        <taxon>Glycomycetaceae</taxon>
        <taxon>Natronoglycomyces</taxon>
    </lineage>
</organism>
<name>A0A895XMM8_9ACTN</name>
<dbReference type="GO" id="GO:0005886">
    <property type="term" value="C:plasma membrane"/>
    <property type="evidence" value="ECO:0007669"/>
    <property type="project" value="UniProtKB-SubCell"/>
</dbReference>
<evidence type="ECO:0000259" key="8">
    <source>
        <dbReference type="Pfam" id="PF02687"/>
    </source>
</evidence>
<evidence type="ECO:0000313" key="10">
    <source>
        <dbReference type="EMBL" id="QSB04793.1"/>
    </source>
</evidence>
<dbReference type="GO" id="GO:0022857">
    <property type="term" value="F:transmembrane transporter activity"/>
    <property type="evidence" value="ECO:0007669"/>
    <property type="project" value="TreeGrafter"/>
</dbReference>
<gene>
    <name evidence="10" type="ORF">JQS30_13625</name>
</gene>
<evidence type="ECO:0000313" key="11">
    <source>
        <dbReference type="Proteomes" id="UP000662939"/>
    </source>
</evidence>
<dbReference type="Pfam" id="PF12704">
    <property type="entry name" value="MacB_PCD"/>
    <property type="match status" value="1"/>
</dbReference>
<evidence type="ECO:0000256" key="4">
    <source>
        <dbReference type="ARBA" id="ARBA00022989"/>
    </source>
</evidence>
<keyword evidence="3 7" id="KW-0812">Transmembrane</keyword>